<dbReference type="PANTHER" id="PTHR10815">
    <property type="entry name" value="METHYLATED-DNA--PROTEIN-CYSTEINE METHYLTRANSFERASE"/>
    <property type="match status" value="1"/>
</dbReference>
<feature type="domain" description="Methylated-DNA-[protein]-cysteine S-methyltransferase DNA binding" evidence="2">
    <location>
        <begin position="52"/>
        <end position="126"/>
    </location>
</feature>
<dbReference type="Proteomes" id="UP000619545">
    <property type="component" value="Unassembled WGS sequence"/>
</dbReference>
<dbReference type="Pfam" id="PF01035">
    <property type="entry name" value="DNA_binding_1"/>
    <property type="match status" value="1"/>
</dbReference>
<dbReference type="InterPro" id="IPR014048">
    <property type="entry name" value="MethylDNA_cys_MeTrfase_DNA-bd"/>
</dbReference>
<dbReference type="InterPro" id="IPR036217">
    <property type="entry name" value="MethylDNA_cys_MeTrfase_DNAb"/>
</dbReference>
<name>A0A832WL42_9EURY</name>
<dbReference type="AlphaFoldDB" id="A0A832WL42"/>
<dbReference type="InterPro" id="IPR036388">
    <property type="entry name" value="WH-like_DNA-bd_sf"/>
</dbReference>
<comment type="caution">
    <text evidence="3">The sequence shown here is derived from an EMBL/GenBank/DDBJ whole genome shotgun (WGS) entry which is preliminary data.</text>
</comment>
<organism evidence="3 4">
    <name type="scientific">Methanopyrus kandleri</name>
    <dbReference type="NCBI Taxonomy" id="2320"/>
    <lineage>
        <taxon>Archaea</taxon>
        <taxon>Methanobacteriati</taxon>
        <taxon>Methanobacteriota</taxon>
        <taxon>Methanomada group</taxon>
        <taxon>Methanopyri</taxon>
        <taxon>Methanopyrales</taxon>
        <taxon>Methanopyraceae</taxon>
        <taxon>Methanopyrus</taxon>
    </lineage>
</organism>
<dbReference type="GO" id="GO:0008168">
    <property type="term" value="F:methyltransferase activity"/>
    <property type="evidence" value="ECO:0007669"/>
    <property type="project" value="UniProtKB-KW"/>
</dbReference>
<dbReference type="RefSeq" id="WP_011018502.1">
    <property type="nucleotide sequence ID" value="NZ_DUJS01000004.1"/>
</dbReference>
<keyword evidence="3" id="KW-0489">Methyltransferase</keyword>
<keyword evidence="3" id="KW-0808">Transferase</keyword>
<dbReference type="Gene3D" id="1.10.10.10">
    <property type="entry name" value="Winged helix-like DNA-binding domain superfamily/Winged helix DNA-binding domain"/>
    <property type="match status" value="1"/>
</dbReference>
<dbReference type="GeneID" id="1477433"/>
<gene>
    <name evidence="3" type="ORF">HA336_05805</name>
</gene>
<dbReference type="SUPFAM" id="SSF46767">
    <property type="entry name" value="Methylated DNA-protein cysteine methyltransferase, C-terminal domain"/>
    <property type="match status" value="1"/>
</dbReference>
<keyword evidence="1" id="KW-0227">DNA damage</keyword>
<sequence>MLEVTLPGEGTPPAEGFRTLHSLKRDLERYFRGYPVDFDDVPVRINVSGKPREVLELVREIPYGTVVTYGDIAQKANTHPRVVGVSLARNRVPIIVACHRVVAADGLGGFRWGLEWKRRLLELEGALPSRR</sequence>
<evidence type="ECO:0000313" key="3">
    <source>
        <dbReference type="EMBL" id="HII70730.1"/>
    </source>
</evidence>
<dbReference type="GO" id="GO:0006281">
    <property type="term" value="P:DNA repair"/>
    <property type="evidence" value="ECO:0007669"/>
    <property type="project" value="InterPro"/>
</dbReference>
<dbReference type="NCBIfam" id="TIGR00589">
    <property type="entry name" value="ogt"/>
    <property type="match status" value="1"/>
</dbReference>
<evidence type="ECO:0000256" key="1">
    <source>
        <dbReference type="ARBA" id="ARBA00022763"/>
    </source>
</evidence>
<dbReference type="GO" id="GO:0032259">
    <property type="term" value="P:methylation"/>
    <property type="evidence" value="ECO:0007669"/>
    <property type="project" value="UniProtKB-KW"/>
</dbReference>
<proteinExistence type="predicted"/>
<dbReference type="EMBL" id="DUJS01000004">
    <property type="protein sequence ID" value="HII70730.1"/>
    <property type="molecule type" value="Genomic_DNA"/>
</dbReference>
<evidence type="ECO:0000259" key="2">
    <source>
        <dbReference type="Pfam" id="PF01035"/>
    </source>
</evidence>
<dbReference type="SMR" id="A0A832WL42"/>
<dbReference type="CDD" id="cd06445">
    <property type="entry name" value="ATase"/>
    <property type="match status" value="1"/>
</dbReference>
<dbReference type="PANTHER" id="PTHR10815:SF13">
    <property type="entry name" value="METHYLATED-DNA--PROTEIN-CYSTEINE METHYLTRANSFERASE"/>
    <property type="match status" value="1"/>
</dbReference>
<accession>A0A832WL42</accession>
<dbReference type="OMA" id="INNPKSC"/>
<evidence type="ECO:0000313" key="4">
    <source>
        <dbReference type="Proteomes" id="UP000619545"/>
    </source>
</evidence>
<reference evidence="3" key="1">
    <citation type="journal article" date="2020" name="bioRxiv">
        <title>A rank-normalized archaeal taxonomy based on genome phylogeny resolves widespread incomplete and uneven classifications.</title>
        <authorList>
            <person name="Rinke C."/>
            <person name="Chuvochina M."/>
            <person name="Mussig A.J."/>
            <person name="Chaumeil P.-A."/>
            <person name="Waite D.W."/>
            <person name="Whitman W.B."/>
            <person name="Parks D.H."/>
            <person name="Hugenholtz P."/>
        </authorList>
    </citation>
    <scope>NUCLEOTIDE SEQUENCE</scope>
    <source>
        <strain evidence="3">UBA8853</strain>
    </source>
</reference>
<protein>
    <submittedName>
        <fullName evidence="3">Methylated-DNA--[protein]-cysteine S-methyltransferase</fullName>
    </submittedName>
</protein>